<keyword evidence="4" id="KW-0597">Phosphoprotein</keyword>
<feature type="compositionally biased region" description="Low complexity" evidence="18">
    <location>
        <begin position="1140"/>
        <end position="1152"/>
    </location>
</feature>
<feature type="compositionally biased region" description="Low complexity" evidence="18">
    <location>
        <begin position="1499"/>
        <end position="1508"/>
    </location>
</feature>
<dbReference type="PROSITE" id="PS50097">
    <property type="entry name" value="BTB"/>
    <property type="match status" value="1"/>
</dbReference>
<evidence type="ECO:0000256" key="1">
    <source>
        <dbReference type="ARBA" id="ARBA00004123"/>
    </source>
</evidence>
<feature type="region of interest" description="Disordered" evidence="18">
    <location>
        <begin position="1166"/>
        <end position="1376"/>
    </location>
</feature>
<feature type="compositionally biased region" description="Low complexity" evidence="18">
    <location>
        <begin position="1536"/>
        <end position="1550"/>
    </location>
</feature>
<dbReference type="InParanoid" id="W5M4D7"/>
<feature type="region of interest" description="Disordered" evidence="18">
    <location>
        <begin position="696"/>
        <end position="813"/>
    </location>
</feature>
<evidence type="ECO:0000256" key="16">
    <source>
        <dbReference type="ARBA" id="ARBA00076095"/>
    </source>
</evidence>
<feature type="compositionally biased region" description="Low complexity" evidence="18">
    <location>
        <begin position="1072"/>
        <end position="1082"/>
    </location>
</feature>
<dbReference type="EMBL" id="AHAT01031914">
    <property type="status" value="NOT_ANNOTATED_CDS"/>
    <property type="molecule type" value="Genomic_DNA"/>
</dbReference>
<feature type="compositionally biased region" description="Polar residues" evidence="18">
    <location>
        <begin position="801"/>
        <end position="812"/>
    </location>
</feature>
<dbReference type="GO" id="GO:0032206">
    <property type="term" value="P:positive regulation of telomere maintenance"/>
    <property type="evidence" value="ECO:0007669"/>
    <property type="project" value="UniProtKB-ARBA"/>
</dbReference>
<evidence type="ECO:0000256" key="18">
    <source>
        <dbReference type="SAM" id="MobiDB-lite"/>
    </source>
</evidence>
<evidence type="ECO:0000256" key="7">
    <source>
        <dbReference type="ARBA" id="ARBA00022763"/>
    </source>
</evidence>
<keyword evidence="9" id="KW-0862">Zinc</keyword>
<feature type="region of interest" description="Disordered" evidence="18">
    <location>
        <begin position="1640"/>
        <end position="1669"/>
    </location>
</feature>
<feature type="domain" description="UBZ4-type" evidence="20">
    <location>
        <begin position="170"/>
        <end position="200"/>
    </location>
</feature>
<dbReference type="Bgee" id="ENSLOCG00000002753">
    <property type="expression patterns" value="Expressed in testis and 13 other cell types or tissues"/>
</dbReference>
<feature type="compositionally biased region" description="Acidic residues" evidence="18">
    <location>
        <begin position="758"/>
        <end position="768"/>
    </location>
</feature>
<dbReference type="FunFam" id="3.30.710.10:FF:000116">
    <property type="entry name" value="SLX4 structure-specific endonuclease subunit"/>
    <property type="match status" value="1"/>
</dbReference>
<evidence type="ECO:0000313" key="22">
    <source>
        <dbReference type="Proteomes" id="UP000018468"/>
    </source>
</evidence>
<evidence type="ECO:0000259" key="20">
    <source>
        <dbReference type="PROSITE" id="PS51908"/>
    </source>
</evidence>
<feature type="compositionally biased region" description="Basic and acidic residues" evidence="18">
    <location>
        <begin position="977"/>
        <end position="990"/>
    </location>
</feature>
<feature type="region of interest" description="Disordered" evidence="18">
    <location>
        <begin position="252"/>
        <end position="346"/>
    </location>
</feature>
<keyword evidence="22" id="KW-1185">Reference proteome</keyword>
<dbReference type="CDD" id="cd22999">
    <property type="entry name" value="SAP_SLX4"/>
    <property type="match status" value="1"/>
</dbReference>
<accession>W5M4D7</accession>
<dbReference type="InterPro" id="IPR000210">
    <property type="entry name" value="BTB/POZ_dom"/>
</dbReference>
<dbReference type="OMA" id="TKGPRHQ"/>
<dbReference type="PROSITE" id="PS51908">
    <property type="entry name" value="ZF_UBZ4"/>
    <property type="match status" value="1"/>
</dbReference>
<dbReference type="InterPro" id="IPR011333">
    <property type="entry name" value="SKP1/BTB/POZ_sf"/>
</dbReference>
<dbReference type="EMBL" id="AHAT01031913">
    <property type="status" value="NOT_ANNOTATED_CDS"/>
    <property type="molecule type" value="Genomic_DNA"/>
</dbReference>
<evidence type="ECO:0000256" key="14">
    <source>
        <dbReference type="ARBA" id="ARBA00029496"/>
    </source>
</evidence>
<evidence type="ECO:0000313" key="21">
    <source>
        <dbReference type="Ensembl" id="ENSLOCP00000003245.1"/>
    </source>
</evidence>
<name>W5M4D7_LEPOC</name>
<feature type="region of interest" description="Disordered" evidence="18">
    <location>
        <begin position="19"/>
        <end position="68"/>
    </location>
</feature>
<reference evidence="21" key="3">
    <citation type="submission" date="2025-09" db="UniProtKB">
        <authorList>
            <consortium name="Ensembl"/>
        </authorList>
    </citation>
    <scope>IDENTIFICATION</scope>
</reference>
<feature type="compositionally biased region" description="Basic residues" evidence="18">
    <location>
        <begin position="1647"/>
        <end position="1669"/>
    </location>
</feature>
<comment type="similarity">
    <text evidence="2">Belongs to the SLX4 family.</text>
</comment>
<feature type="domain" description="BTB" evidence="19">
    <location>
        <begin position="559"/>
        <end position="633"/>
    </location>
</feature>
<evidence type="ECO:0000256" key="9">
    <source>
        <dbReference type="ARBA" id="ARBA00022833"/>
    </source>
</evidence>
<keyword evidence="12 17" id="KW-0234">DNA repair</keyword>
<keyword evidence="11" id="KW-0233">DNA recombination</keyword>
<dbReference type="SUPFAM" id="SSF54695">
    <property type="entry name" value="POZ domain"/>
    <property type="match status" value="1"/>
</dbReference>
<dbReference type="InterPro" id="IPR006642">
    <property type="entry name" value="Rad18_UBZ4"/>
</dbReference>
<keyword evidence="8 17" id="KW-0863">Zinc-finger</keyword>
<dbReference type="GO" id="GO:0008270">
    <property type="term" value="F:zinc ion binding"/>
    <property type="evidence" value="ECO:0007669"/>
    <property type="project" value="UniProtKB-KW"/>
</dbReference>
<reference evidence="21" key="2">
    <citation type="submission" date="2025-08" db="UniProtKB">
        <authorList>
            <consortium name="Ensembl"/>
        </authorList>
    </citation>
    <scope>IDENTIFICATION</scope>
</reference>
<feature type="compositionally biased region" description="Polar residues" evidence="18">
    <location>
        <begin position="1123"/>
        <end position="1139"/>
    </location>
</feature>
<keyword evidence="10" id="KW-0832">Ubl conjugation</keyword>
<dbReference type="GO" id="GO:0090656">
    <property type="term" value="P:t-circle formation"/>
    <property type="evidence" value="ECO:0007669"/>
    <property type="project" value="UniProtKB-ARBA"/>
</dbReference>
<feature type="region of interest" description="Disordered" evidence="18">
    <location>
        <begin position="450"/>
        <end position="476"/>
    </location>
</feature>
<evidence type="ECO:0000256" key="2">
    <source>
        <dbReference type="ARBA" id="ARBA00006661"/>
    </source>
</evidence>
<feature type="compositionally biased region" description="Basic and acidic residues" evidence="18">
    <location>
        <begin position="1083"/>
        <end position="1092"/>
    </location>
</feature>
<dbReference type="GO" id="GO:0000712">
    <property type="term" value="P:resolution of meiotic recombination intermediates"/>
    <property type="evidence" value="ECO:0000318"/>
    <property type="project" value="GO_Central"/>
</dbReference>
<dbReference type="HOGENOM" id="CLU_003520_0_0_1"/>
<proteinExistence type="inferred from homology"/>
<comment type="subcellular location">
    <subcellularLocation>
        <location evidence="1">Nucleus</location>
    </subcellularLocation>
</comment>
<protein>
    <recommendedName>
        <fullName evidence="14">Structure-specific endonuclease subunit SLX4</fullName>
    </recommendedName>
    <alternativeName>
        <fullName evidence="16">BTB/POZ domain-containing protein 12</fullName>
    </alternativeName>
</protein>
<feature type="compositionally biased region" description="Basic and acidic residues" evidence="18">
    <location>
        <begin position="775"/>
        <end position="795"/>
    </location>
</feature>
<dbReference type="GO" id="GO:0033557">
    <property type="term" value="C:Slx1-Slx4 complex"/>
    <property type="evidence" value="ECO:0000318"/>
    <property type="project" value="GO_Central"/>
</dbReference>
<feature type="compositionally biased region" description="Basic residues" evidence="18">
    <location>
        <begin position="37"/>
        <end position="46"/>
    </location>
</feature>
<evidence type="ECO:0000256" key="5">
    <source>
        <dbReference type="ARBA" id="ARBA00022723"/>
    </source>
</evidence>
<feature type="region of interest" description="Disordered" evidence="18">
    <location>
        <begin position="855"/>
        <end position="906"/>
    </location>
</feature>
<dbReference type="Ensembl" id="ENSLOCT00000003252.1">
    <property type="protein sequence ID" value="ENSLOCP00000003245.1"/>
    <property type="gene ID" value="ENSLOCG00000002753.1"/>
</dbReference>
<reference evidence="22" key="1">
    <citation type="submission" date="2011-12" db="EMBL/GenBank/DDBJ databases">
        <title>The Draft Genome of Lepisosteus oculatus.</title>
        <authorList>
            <consortium name="The Broad Institute Genome Assembly &amp; Analysis Group"/>
            <consortium name="Computational R&amp;D Group"/>
            <consortium name="and Sequencing Platform"/>
            <person name="Di Palma F."/>
            <person name="Alfoldi J."/>
            <person name="Johnson J."/>
            <person name="Berlin A."/>
            <person name="Gnerre S."/>
            <person name="Jaffe D."/>
            <person name="MacCallum I."/>
            <person name="Young S."/>
            <person name="Walker B.J."/>
            <person name="Lander E.S."/>
            <person name="Lindblad-Toh K."/>
        </authorList>
    </citation>
    <scope>NUCLEOTIDE SEQUENCE [LARGE SCALE GENOMIC DNA]</scope>
</reference>
<evidence type="ECO:0000259" key="19">
    <source>
        <dbReference type="PROSITE" id="PS50097"/>
    </source>
</evidence>
<dbReference type="STRING" id="7918.ENSLOCP00000003245"/>
<evidence type="ECO:0000256" key="8">
    <source>
        <dbReference type="ARBA" id="ARBA00022771"/>
    </source>
</evidence>
<evidence type="ECO:0000256" key="12">
    <source>
        <dbReference type="ARBA" id="ARBA00023204"/>
    </source>
</evidence>
<evidence type="ECO:0000256" key="15">
    <source>
        <dbReference type="ARBA" id="ARBA00064578"/>
    </source>
</evidence>
<evidence type="ECO:0000256" key="17">
    <source>
        <dbReference type="PROSITE-ProRule" id="PRU01256"/>
    </source>
</evidence>
<dbReference type="eggNOG" id="ENOG502R4G8">
    <property type="taxonomic scope" value="Eukaryota"/>
</dbReference>
<feature type="region of interest" description="Disordered" evidence="18">
    <location>
        <begin position="660"/>
        <end position="680"/>
    </location>
</feature>
<dbReference type="PANTHER" id="PTHR21541:SF3">
    <property type="entry name" value="STRUCTURE-SPECIFIC ENDONUCLEASE SUBUNIT SLX4"/>
    <property type="match status" value="1"/>
</dbReference>
<evidence type="ECO:0000256" key="13">
    <source>
        <dbReference type="ARBA" id="ARBA00023242"/>
    </source>
</evidence>
<evidence type="ECO:0000256" key="3">
    <source>
        <dbReference type="ARBA" id="ARBA00022499"/>
    </source>
</evidence>
<dbReference type="SMART" id="SM00225">
    <property type="entry name" value="BTB"/>
    <property type="match status" value="1"/>
</dbReference>
<sequence>MEDSDEDFTELCTKVLRRVKKAEGEDGHRRDIGAPRARGRLRRGAGGRRGPDPGSKRKGAQPPCQTILHPSACEGMEQGSGVLSAHLSRSPGVQGPGRMGVKEKVVRRLQRFKRLSPERLTHTDLGTGRDRPAGPAVVLDPQRDEALACQLQEALQREALDLEGLEEGGLFFCQICQKDLSAMNSLRRTQHLNRCLDDTEASAPPSSTGVPECPICGKQFRHPKTRAAHLKRCASEMGVPPAQLLEAIKRQAEDQGGNTARPHPPGVRSKRRGAGDPGRPAKRPRKQAEPLDEDTMLALALSRSMAEEEEVELRLEPPGKAPGVQGRPTAGERQGRRRRKAAPGPLPLLLAQDPEAARRRLQERAAALLLREWPSVPPGPGLPASALRAERGGVGLWERSALRDVDRGPAPAFYSRELVPPIEPWAPAAVSRAPLAQSVVNVALSHWQEGGAPRSPAAELETQPVTSDPGGVPSPQRSQTLCDLMELADEGLTLTQWGLRPAGAPGAAQDRGTDTTVTDLPLSGFVPTAENMQAAPQGSVAQCQLVSDLAGMVNNPQLSDVQFQTDSGDVLFAHSFMLYARCPLLVQLVHDEGFSVEEEAMPPARRVLLGEVPPEAARLLLQYLYTARCALSPALAPPLQDLAARFGLKELEELCRDAAASGGAGEEVEARLDSEEECSNGDRNFQELLRSMWVEEEEDGQGLGRREEGPAEGFGLQPETRAAGDEDPDNERVGEEELEEIYEFAATQGRTVGRSEGESEEEEEDEECLNTGSEDAWKDRRKEEDVSQTRRREGAGEFESSRGNMDKGNSVTAPVPVYHEKGRAALDTSGASVPGRDCEKSLDKSYDRIFSESWGDYVEPSQEDRRHTQETGAGEAVEEHPTSRPNLESSVIDLSVSPAQKPGDASSFPFVGSSPISPLEKFSGARNATLVDCVGRLSPPVRDSSASKPVDIIVLLDSDEEMEFDPGREATTSSRKKSPENPIRPEREGDFQLSPEVSSPDPNIPVETSLESCRLSLQLSSESDLGHEDSTSMETSWMIPGTPVLPVRTRHESTQTPSTMGVQAIRRTNLFRKSSSSGSLAGSREKSSRVDCSETTGLSKSTSNLTSAPAEMHQPGRRRHSSAESPTLSESKGSFQAVKSISRSQISPSPSRLSLSTVALCQSQLPSLTSPPSKDFILKKSSSAPPADESHGTRRRSSTDGDVSCKSSEHSESCSMGSPSSLDVSESDRIQGSGHSSRISKYSPERKSFESQSNSSTKMAEPGVNRGCENSAGALLQSESDPQALASRRSPATAVFEVEESDEDGHSPPRPDHSFCLDEEPPLPFEMSWSAPRSSEFVRSSPLGTIRDAVSPEKSPPSSQPNPTQQPQAVVSMEDHPSLLDSKIWDVWEQEEEEEDILPLSQRVPSIALSQRVKELKTPVAPRRKARGPVVPITPMPSYSDMDTPELKAKLNRFGVRPLPKRQMVLKLKEIHQYTHQLTSSDSEDEALAQPAQPGPVFPSAASSSEAPRPQPGRGASPGEAGGFEGAEQLPALQGSTASSATASEDSFSSQRSNPEECGPSGDEDEEEGFTPSQAAVREADKIEAVRRFITSDPELHRSVLLYQPLVLSQLQAQLQQAGIRLGAAKLLDFLDSQCITFTTAKPGQPRGHRRRQRGGKSGRHRGAGKGGE</sequence>
<dbReference type="Proteomes" id="UP000018468">
    <property type="component" value="Linkage group LG13"/>
</dbReference>
<comment type="subunit">
    <text evidence="15">Forms a heterodimer with SLX1A/GIYD1. Interacts with ERCC4/XPF; catalytic subunit of the ERCC4-ERCC1 endonuclease. Interacts with MUS81; catalytic subunit of the MUS81-EME1 endonuclease. Interacts with MSH2; component of the MSH2-MSH3 mismatch repair complex. Interacts with TERF2-TERF2IP. Interacts with PLK1 and SLX4IP.</text>
</comment>
<keyword evidence="3" id="KW-1017">Isopeptide bond</keyword>
<dbReference type="Gene3D" id="3.30.710.10">
    <property type="entry name" value="Potassium Channel Kv1.1, Chain A"/>
    <property type="match status" value="1"/>
</dbReference>
<dbReference type="Pfam" id="PF09494">
    <property type="entry name" value="Slx4"/>
    <property type="match status" value="1"/>
</dbReference>
<keyword evidence="7 17" id="KW-0227">DNA damage</keyword>
<feature type="compositionally biased region" description="Basic and acidic residues" evidence="18">
    <location>
        <begin position="21"/>
        <end position="33"/>
    </location>
</feature>
<dbReference type="Pfam" id="PF00651">
    <property type="entry name" value="BTB"/>
    <property type="match status" value="1"/>
</dbReference>
<dbReference type="InterPro" id="IPR018574">
    <property type="entry name" value="Structure-sp_endonuc_su_Slx4"/>
</dbReference>
<evidence type="ECO:0000256" key="6">
    <source>
        <dbReference type="ARBA" id="ARBA00022737"/>
    </source>
</evidence>
<evidence type="ECO:0000256" key="11">
    <source>
        <dbReference type="ARBA" id="ARBA00023172"/>
    </source>
</evidence>
<feature type="compositionally biased region" description="Polar residues" evidence="18">
    <location>
        <begin position="1009"/>
        <end position="1023"/>
    </location>
</feature>
<keyword evidence="6" id="KW-0677">Repeat</keyword>
<feature type="compositionally biased region" description="Polar residues" evidence="18">
    <location>
        <begin position="1093"/>
        <end position="1107"/>
    </location>
</feature>
<organism evidence="21 22">
    <name type="scientific">Lepisosteus oculatus</name>
    <name type="common">Spotted gar</name>
    <dbReference type="NCBI Taxonomy" id="7918"/>
    <lineage>
        <taxon>Eukaryota</taxon>
        <taxon>Metazoa</taxon>
        <taxon>Chordata</taxon>
        <taxon>Craniata</taxon>
        <taxon>Vertebrata</taxon>
        <taxon>Euteleostomi</taxon>
        <taxon>Actinopterygii</taxon>
        <taxon>Neopterygii</taxon>
        <taxon>Holostei</taxon>
        <taxon>Semionotiformes</taxon>
        <taxon>Lepisosteidae</taxon>
        <taxon>Lepisosteus</taxon>
    </lineage>
</organism>
<feature type="region of interest" description="Disordered" evidence="18">
    <location>
        <begin position="957"/>
        <end position="1152"/>
    </location>
</feature>
<feature type="region of interest" description="Disordered" evidence="18">
    <location>
        <begin position="1476"/>
        <end position="1579"/>
    </location>
</feature>
<dbReference type="GO" id="GO:0006260">
    <property type="term" value="P:DNA replication"/>
    <property type="evidence" value="ECO:0007669"/>
    <property type="project" value="InterPro"/>
</dbReference>
<dbReference type="GeneTree" id="ENSGT00390000014091"/>
<keyword evidence="5" id="KW-0479">Metal-binding</keyword>
<feature type="compositionally biased region" description="Basic and acidic residues" evidence="18">
    <location>
        <begin position="1304"/>
        <end position="1316"/>
    </location>
</feature>
<dbReference type="PANTHER" id="PTHR21541">
    <property type="entry name" value="BTB POZ DOMAIN CONTAINING 12"/>
    <property type="match status" value="1"/>
</dbReference>
<evidence type="ECO:0000256" key="4">
    <source>
        <dbReference type="ARBA" id="ARBA00022553"/>
    </source>
</evidence>
<keyword evidence="13" id="KW-0539">Nucleus</keyword>
<dbReference type="GO" id="GO:0003677">
    <property type="term" value="F:DNA binding"/>
    <property type="evidence" value="ECO:0007669"/>
    <property type="project" value="InterPro"/>
</dbReference>
<feature type="region of interest" description="Disordered" evidence="18">
    <location>
        <begin position="1416"/>
        <end position="1444"/>
    </location>
</feature>
<dbReference type="GO" id="GO:0006281">
    <property type="term" value="P:DNA repair"/>
    <property type="evidence" value="ECO:0007669"/>
    <property type="project" value="UniProtKB-KW"/>
</dbReference>
<evidence type="ECO:0000256" key="10">
    <source>
        <dbReference type="ARBA" id="ARBA00022843"/>
    </source>
</evidence>